<evidence type="ECO:0000256" key="4">
    <source>
        <dbReference type="PIRSR" id="PIRSR000103-1"/>
    </source>
</evidence>
<dbReference type="FunFam" id="3.40.50.720:FF:000058">
    <property type="entry name" value="Putative oxidoreductase GLYR1 homolog"/>
    <property type="match status" value="1"/>
</dbReference>
<dbReference type="Proteomes" id="UP000054498">
    <property type="component" value="Unassembled WGS sequence"/>
</dbReference>
<dbReference type="KEGG" id="mng:MNEG_7574"/>
<dbReference type="GO" id="GO:0051287">
    <property type="term" value="F:NAD binding"/>
    <property type="evidence" value="ECO:0007669"/>
    <property type="project" value="InterPro"/>
</dbReference>
<accession>A0A0D2MAT9</accession>
<dbReference type="SUPFAM" id="SSF51735">
    <property type="entry name" value="NAD(P)-binding Rossmann-fold domains"/>
    <property type="match status" value="1"/>
</dbReference>
<dbReference type="STRING" id="145388.A0A0D2MAT9"/>
<dbReference type="AlphaFoldDB" id="A0A0D2MAT9"/>
<evidence type="ECO:0000313" key="7">
    <source>
        <dbReference type="EMBL" id="KIZ00390.1"/>
    </source>
</evidence>
<keyword evidence="2" id="KW-0560">Oxidoreductase</keyword>
<organism evidence="7 8">
    <name type="scientific">Monoraphidium neglectum</name>
    <dbReference type="NCBI Taxonomy" id="145388"/>
    <lineage>
        <taxon>Eukaryota</taxon>
        <taxon>Viridiplantae</taxon>
        <taxon>Chlorophyta</taxon>
        <taxon>core chlorophytes</taxon>
        <taxon>Chlorophyceae</taxon>
        <taxon>CS clade</taxon>
        <taxon>Sphaeropleales</taxon>
        <taxon>Selenastraceae</taxon>
        <taxon>Monoraphidium</taxon>
    </lineage>
</organism>
<evidence type="ECO:0000259" key="5">
    <source>
        <dbReference type="Pfam" id="PF03446"/>
    </source>
</evidence>
<dbReference type="GO" id="GO:0016491">
    <property type="term" value="F:oxidoreductase activity"/>
    <property type="evidence" value="ECO:0007669"/>
    <property type="project" value="UniProtKB-KW"/>
</dbReference>
<proteinExistence type="inferred from homology"/>
<dbReference type="PIRSF" id="PIRSF000103">
    <property type="entry name" value="HIBADH"/>
    <property type="match status" value="1"/>
</dbReference>
<dbReference type="Gene3D" id="3.40.50.720">
    <property type="entry name" value="NAD(P)-binding Rossmann-like Domain"/>
    <property type="match status" value="1"/>
</dbReference>
<evidence type="ECO:0000256" key="1">
    <source>
        <dbReference type="ARBA" id="ARBA00007598"/>
    </source>
</evidence>
<dbReference type="InterPro" id="IPR051265">
    <property type="entry name" value="HIBADH-related_NP60_sf"/>
</dbReference>
<dbReference type="OrthoDB" id="435038at2759"/>
<feature type="domain" description="3-hydroxyisobutyrate dehydrogenase-like NAD-binding" evidence="6">
    <location>
        <begin position="174"/>
        <end position="292"/>
    </location>
</feature>
<dbReference type="RefSeq" id="XP_013899409.1">
    <property type="nucleotide sequence ID" value="XM_014043955.1"/>
</dbReference>
<dbReference type="GO" id="GO:0050661">
    <property type="term" value="F:NADP binding"/>
    <property type="evidence" value="ECO:0007669"/>
    <property type="project" value="InterPro"/>
</dbReference>
<name>A0A0D2MAT9_9CHLO</name>
<feature type="domain" description="6-phosphogluconate dehydrogenase NADP-binding" evidence="5">
    <location>
        <begin position="10"/>
        <end position="169"/>
    </location>
</feature>
<evidence type="ECO:0000259" key="6">
    <source>
        <dbReference type="Pfam" id="PF14833"/>
    </source>
</evidence>
<reference evidence="7 8" key="1">
    <citation type="journal article" date="2013" name="BMC Genomics">
        <title>Reconstruction of the lipid metabolism for the microalga Monoraphidium neglectum from its genome sequence reveals characteristics suitable for biofuel production.</title>
        <authorList>
            <person name="Bogen C."/>
            <person name="Al-Dilaimi A."/>
            <person name="Albersmeier A."/>
            <person name="Wichmann J."/>
            <person name="Grundmann M."/>
            <person name="Rupp O."/>
            <person name="Lauersen K.J."/>
            <person name="Blifernez-Klassen O."/>
            <person name="Kalinowski J."/>
            <person name="Goesmann A."/>
            <person name="Mussgnug J.H."/>
            <person name="Kruse O."/>
        </authorList>
    </citation>
    <scope>NUCLEOTIDE SEQUENCE [LARGE SCALE GENOMIC DNA]</scope>
    <source>
        <strain evidence="7 8">SAG 48.87</strain>
    </source>
</reference>
<dbReference type="InterPro" id="IPR029154">
    <property type="entry name" value="HIBADH-like_NADP-bd"/>
</dbReference>
<dbReference type="EMBL" id="KK101570">
    <property type="protein sequence ID" value="KIZ00390.1"/>
    <property type="molecule type" value="Genomic_DNA"/>
</dbReference>
<dbReference type="Pfam" id="PF14833">
    <property type="entry name" value="NAD_binding_11"/>
    <property type="match status" value="1"/>
</dbReference>
<dbReference type="InterPro" id="IPR006115">
    <property type="entry name" value="6PGDH_NADP-bd"/>
</dbReference>
<dbReference type="InterPro" id="IPR036291">
    <property type="entry name" value="NAD(P)-bd_dom_sf"/>
</dbReference>
<dbReference type="InterPro" id="IPR013328">
    <property type="entry name" value="6PGD_dom2"/>
</dbReference>
<keyword evidence="8" id="KW-1185">Reference proteome</keyword>
<dbReference type="PANTHER" id="PTHR43580">
    <property type="entry name" value="OXIDOREDUCTASE GLYR1-RELATED"/>
    <property type="match status" value="1"/>
</dbReference>
<sequence length="306" mass="31004">MTITAEAKPTIAWLGLGIMGQAMAANLLKSGHFAQLLVWNRSADKCDALVAAGAVAVGSPAEAVARADIVFGMLSDPKAALEVALGKDGVVSAIQPGKAYVDMSTVDEETSTQIAAAVRAAGGRFLEGPVSGSKKPAIDGQLIILAAGDESLFKDCAAAFDVMGKRSLFLGDVGAGARMKLVVNGTMGAIMTAFAEGMALADKSGLQQSDLLEVLGLGAMASPMIALKGPALVSRSYPPAFKLVSQQKDMRLVLALGDALDQPLPVMAAANEQFKKAKALGLGESDFAAVYEAAVHGAGGGSGGQA</sequence>
<comment type="similarity">
    <text evidence="1">Belongs to the HIBADH-related family. NP60 subfamily.</text>
</comment>
<evidence type="ECO:0000256" key="3">
    <source>
        <dbReference type="ARBA" id="ARBA00023027"/>
    </source>
</evidence>
<evidence type="ECO:0000256" key="2">
    <source>
        <dbReference type="ARBA" id="ARBA00023002"/>
    </source>
</evidence>
<evidence type="ECO:0000313" key="8">
    <source>
        <dbReference type="Proteomes" id="UP000054498"/>
    </source>
</evidence>
<dbReference type="Pfam" id="PF03446">
    <property type="entry name" value="NAD_binding_2"/>
    <property type="match status" value="1"/>
</dbReference>
<keyword evidence="3" id="KW-0520">NAD</keyword>
<evidence type="ECO:0008006" key="9">
    <source>
        <dbReference type="Google" id="ProtNLM"/>
    </source>
</evidence>
<gene>
    <name evidence="7" type="ORF">MNEG_7574</name>
</gene>
<protein>
    <recommendedName>
        <fullName evidence="9">3-hydroxyisobutyrate dehydrogenase</fullName>
    </recommendedName>
</protein>
<dbReference type="GeneID" id="25740450"/>
<dbReference type="PANTHER" id="PTHR43580:SF2">
    <property type="entry name" value="CYTOKINE-LIKE NUCLEAR FACTOR N-PAC"/>
    <property type="match status" value="1"/>
</dbReference>
<feature type="active site" evidence="4">
    <location>
        <position position="180"/>
    </location>
</feature>
<dbReference type="Gene3D" id="1.10.1040.10">
    <property type="entry name" value="N-(1-d-carboxylethyl)-l-norvaline Dehydrogenase, domain 2"/>
    <property type="match status" value="1"/>
</dbReference>
<dbReference type="InterPro" id="IPR015815">
    <property type="entry name" value="HIBADH-related"/>
</dbReference>
<dbReference type="InterPro" id="IPR008927">
    <property type="entry name" value="6-PGluconate_DH-like_C_sf"/>
</dbReference>
<dbReference type="SUPFAM" id="SSF48179">
    <property type="entry name" value="6-phosphogluconate dehydrogenase C-terminal domain-like"/>
    <property type="match status" value="1"/>
</dbReference>